<keyword evidence="11" id="KW-1185">Reference proteome</keyword>
<evidence type="ECO:0000256" key="4">
    <source>
        <dbReference type="ARBA" id="ARBA00034320"/>
    </source>
</evidence>
<comment type="function">
    <text evidence="5">Zinc chaperone that directly transfers zinc cofactor to target proteins, thereby activating them. Zinc is transferred from the CXCC motif in the GTPase domain to the zinc binding site in target proteins in a process requiring GTP hydrolysis.</text>
</comment>
<feature type="region of interest" description="Disordered" evidence="7">
    <location>
        <begin position="235"/>
        <end position="254"/>
    </location>
</feature>
<dbReference type="EMBL" id="JBEPMM010000001">
    <property type="protein sequence ID" value="MET3690596.1"/>
    <property type="molecule type" value="Genomic_DNA"/>
</dbReference>
<comment type="similarity">
    <text evidence="4">Belongs to the SIMIBI class G3E GTPase family. ZNG1 subfamily.</text>
</comment>
<evidence type="ECO:0000313" key="10">
    <source>
        <dbReference type="EMBL" id="MET3690596.1"/>
    </source>
</evidence>
<comment type="caution">
    <text evidence="10">The sequence shown here is derived from an EMBL/GenBank/DDBJ whole genome shotgun (WGS) entry which is preliminary data.</text>
</comment>
<proteinExistence type="inferred from homology"/>
<dbReference type="CDD" id="cd03112">
    <property type="entry name" value="CobW-like"/>
    <property type="match status" value="1"/>
</dbReference>
<accession>A0ABV2KYF0</accession>
<dbReference type="RefSeq" id="WP_354465438.1">
    <property type="nucleotide sequence ID" value="NZ_JBEPMM010000001.1"/>
</dbReference>
<keyword evidence="2" id="KW-0378">Hydrolase</keyword>
<dbReference type="Proteomes" id="UP001549145">
    <property type="component" value="Unassembled WGS sequence"/>
</dbReference>
<dbReference type="InterPro" id="IPR036627">
    <property type="entry name" value="CobW-likC_sf"/>
</dbReference>
<evidence type="ECO:0000256" key="2">
    <source>
        <dbReference type="ARBA" id="ARBA00022801"/>
    </source>
</evidence>
<dbReference type="InterPro" id="IPR027417">
    <property type="entry name" value="P-loop_NTPase"/>
</dbReference>
<keyword evidence="1" id="KW-0547">Nucleotide-binding</keyword>
<dbReference type="Pfam" id="PF07683">
    <property type="entry name" value="CobW_C"/>
    <property type="match status" value="1"/>
</dbReference>
<feature type="domain" description="CobW/HypB/UreG nucleotide-binding" evidence="8">
    <location>
        <begin position="8"/>
        <end position="211"/>
    </location>
</feature>
<dbReference type="SUPFAM" id="SSF52540">
    <property type="entry name" value="P-loop containing nucleoside triphosphate hydrolases"/>
    <property type="match status" value="1"/>
</dbReference>
<comment type="catalytic activity">
    <reaction evidence="6">
        <text>GTP + H2O = GDP + phosphate + H(+)</text>
        <dbReference type="Rhea" id="RHEA:19669"/>
        <dbReference type="ChEBI" id="CHEBI:15377"/>
        <dbReference type="ChEBI" id="CHEBI:15378"/>
        <dbReference type="ChEBI" id="CHEBI:37565"/>
        <dbReference type="ChEBI" id="CHEBI:43474"/>
        <dbReference type="ChEBI" id="CHEBI:58189"/>
    </reaction>
    <physiologicalReaction direction="left-to-right" evidence="6">
        <dbReference type="Rhea" id="RHEA:19670"/>
    </physiologicalReaction>
</comment>
<name>A0ABV2KYF0_9HYPH</name>
<evidence type="ECO:0000259" key="8">
    <source>
        <dbReference type="Pfam" id="PF02492"/>
    </source>
</evidence>
<dbReference type="PANTHER" id="PTHR13748">
    <property type="entry name" value="COBW-RELATED"/>
    <property type="match status" value="1"/>
</dbReference>
<feature type="compositionally biased region" description="Basic and acidic residues" evidence="7">
    <location>
        <begin position="236"/>
        <end position="253"/>
    </location>
</feature>
<evidence type="ECO:0000256" key="3">
    <source>
        <dbReference type="ARBA" id="ARBA00023186"/>
    </source>
</evidence>
<evidence type="ECO:0000256" key="6">
    <source>
        <dbReference type="ARBA" id="ARBA00049117"/>
    </source>
</evidence>
<evidence type="ECO:0000313" key="11">
    <source>
        <dbReference type="Proteomes" id="UP001549145"/>
    </source>
</evidence>
<dbReference type="Gene3D" id="3.40.50.300">
    <property type="entry name" value="P-loop containing nucleotide triphosphate hydrolases"/>
    <property type="match status" value="1"/>
</dbReference>
<reference evidence="10 11" key="1">
    <citation type="submission" date="2024-06" db="EMBL/GenBank/DDBJ databases">
        <title>Genomic Encyclopedia of Type Strains, Phase IV (KMG-IV): sequencing the most valuable type-strain genomes for metagenomic binning, comparative biology and taxonomic classification.</title>
        <authorList>
            <person name="Goeker M."/>
        </authorList>
    </citation>
    <scope>NUCLEOTIDE SEQUENCE [LARGE SCALE GENOMIC DNA]</scope>
    <source>
        <strain evidence="10 11">DSM 21331</strain>
    </source>
</reference>
<keyword evidence="3" id="KW-0143">Chaperone</keyword>
<protein>
    <submittedName>
        <fullName evidence="10">Cobalamin biosynthesis protein CobW</fullName>
    </submittedName>
</protein>
<organism evidence="10 11">
    <name type="scientific">Methylobacterium goesingense</name>
    <dbReference type="NCBI Taxonomy" id="243690"/>
    <lineage>
        <taxon>Bacteria</taxon>
        <taxon>Pseudomonadati</taxon>
        <taxon>Pseudomonadota</taxon>
        <taxon>Alphaproteobacteria</taxon>
        <taxon>Hyphomicrobiales</taxon>
        <taxon>Methylobacteriaceae</taxon>
        <taxon>Methylobacterium</taxon>
    </lineage>
</organism>
<dbReference type="NCBIfam" id="TIGR02475">
    <property type="entry name" value="CobW"/>
    <property type="match status" value="1"/>
</dbReference>
<dbReference type="InterPro" id="IPR051316">
    <property type="entry name" value="Zinc-reg_GTPase_activator"/>
</dbReference>
<evidence type="ECO:0000256" key="7">
    <source>
        <dbReference type="SAM" id="MobiDB-lite"/>
    </source>
</evidence>
<evidence type="ECO:0000259" key="9">
    <source>
        <dbReference type="Pfam" id="PF07683"/>
    </source>
</evidence>
<dbReference type="Gene3D" id="3.30.1220.10">
    <property type="entry name" value="CobW-like, C-terminal domain"/>
    <property type="match status" value="1"/>
</dbReference>
<evidence type="ECO:0000256" key="1">
    <source>
        <dbReference type="ARBA" id="ARBA00022741"/>
    </source>
</evidence>
<dbReference type="InterPro" id="IPR012824">
    <property type="entry name" value="CobW"/>
</dbReference>
<gene>
    <name evidence="10" type="ORF">ABID43_000115</name>
</gene>
<dbReference type="SUPFAM" id="SSF90002">
    <property type="entry name" value="Hypothetical protein YjiA, C-terminal domain"/>
    <property type="match status" value="1"/>
</dbReference>
<feature type="domain" description="CobW C-terminal" evidence="9">
    <location>
        <begin position="257"/>
        <end position="343"/>
    </location>
</feature>
<dbReference type="Pfam" id="PF02492">
    <property type="entry name" value="cobW"/>
    <property type="match status" value="1"/>
</dbReference>
<dbReference type="InterPro" id="IPR003495">
    <property type="entry name" value="CobW/HypB/UreG_nucleotide-bd"/>
</dbReference>
<dbReference type="PANTHER" id="PTHR13748:SF62">
    <property type="entry name" value="COBW DOMAIN-CONTAINING PROTEIN"/>
    <property type="match status" value="1"/>
</dbReference>
<evidence type="ECO:0000256" key="5">
    <source>
        <dbReference type="ARBA" id="ARBA00045658"/>
    </source>
</evidence>
<dbReference type="InterPro" id="IPR011629">
    <property type="entry name" value="CobW-like_C"/>
</dbReference>
<sequence length="344" mass="36456">MTLVAKIPCTIVTGFLGAGKTTLVRHLVENANGRRLAIIVNEFGDIGFDGSFLAACGIEGCGDEDIVELANGCICCTVADDFVPALNKLLDRADPPEHILIETSGLALPKPLVQAFQWPAIRSRVTVDGVVAVIDGPAVAAGFFADDPAALAAQRADDASVDHDNPLEEVFEDQLLCADLVVMNKVDLLDAAGRDKVRAEVAEHLPRAVKMVEAEHGRLDPRVILGIQAAAEDDLDNRPSHHGEGEDHDHDDFDSVSLPVAATASADDLALRVARAAETEGVLRIKGFAEVTGKPMRLVVQGVGARVSHHYDRPWKSTEPRDGRLVVIGLKGFDQGAVAAALAG</sequence>